<dbReference type="AlphaFoldDB" id="A0A2G8TIX3"/>
<evidence type="ECO:0000313" key="3">
    <source>
        <dbReference type="Proteomes" id="UP000230390"/>
    </source>
</evidence>
<name>A0A2G8TIX3_9BURK</name>
<protein>
    <recommendedName>
        <fullName evidence="1">DUF4124 domain-containing protein</fullName>
    </recommendedName>
</protein>
<evidence type="ECO:0000259" key="1">
    <source>
        <dbReference type="Pfam" id="PF13511"/>
    </source>
</evidence>
<gene>
    <name evidence="2" type="ORF">CR105_07540</name>
</gene>
<sequence>MAASALMAFVTLAQAQYMWIDEKGIKQFSDRAPPPSIPLKNILKAPPGVLTAPPVLVPSDVAAAPAVAAPIAVKAKAAPTMADRNTDFNRRQKEKADFELKEKEERDVKLAKAEHCDALRLSKRTFESGERIGVQQKNGDRGYMTDEQRAIESAKIDKNLAGCK</sequence>
<feature type="domain" description="DUF4124" evidence="1">
    <location>
        <begin position="4"/>
        <end position="54"/>
    </location>
</feature>
<dbReference type="EMBL" id="PDOC01000003">
    <property type="protein sequence ID" value="PIL45899.1"/>
    <property type="molecule type" value="Genomic_DNA"/>
</dbReference>
<dbReference type="Proteomes" id="UP000230390">
    <property type="component" value="Unassembled WGS sequence"/>
</dbReference>
<dbReference type="Pfam" id="PF13511">
    <property type="entry name" value="DUF4124"/>
    <property type="match status" value="1"/>
</dbReference>
<reference evidence="2 3" key="1">
    <citation type="submission" date="2017-10" db="EMBL/GenBank/DDBJ databases">
        <title>Massilia psychrophilum sp. nov., a novel purple-pigmented bacterium isolated from Tianshan glacier, Xinjiang Municipality, China.</title>
        <authorList>
            <person name="Wang H."/>
        </authorList>
    </citation>
    <scope>NUCLEOTIDE SEQUENCE [LARGE SCALE GENOMIC DNA]</scope>
    <source>
        <strain evidence="2 3">JCM 30074</strain>
    </source>
</reference>
<evidence type="ECO:0000313" key="2">
    <source>
        <dbReference type="EMBL" id="PIL45899.1"/>
    </source>
</evidence>
<accession>A0A2G8TIX3</accession>
<keyword evidence="3" id="KW-1185">Reference proteome</keyword>
<proteinExistence type="predicted"/>
<dbReference type="InterPro" id="IPR025392">
    <property type="entry name" value="DUF4124"/>
</dbReference>
<organism evidence="2 3">
    <name type="scientific">Massilia eurypsychrophila</name>
    <dbReference type="NCBI Taxonomy" id="1485217"/>
    <lineage>
        <taxon>Bacteria</taxon>
        <taxon>Pseudomonadati</taxon>
        <taxon>Pseudomonadota</taxon>
        <taxon>Betaproteobacteria</taxon>
        <taxon>Burkholderiales</taxon>
        <taxon>Oxalobacteraceae</taxon>
        <taxon>Telluria group</taxon>
        <taxon>Massilia</taxon>
    </lineage>
</organism>
<comment type="caution">
    <text evidence="2">The sequence shown here is derived from an EMBL/GenBank/DDBJ whole genome shotgun (WGS) entry which is preliminary data.</text>
</comment>